<accession>A0A0M3JNA2</accession>
<name>A0A0M3JNA2_ANISI</name>
<protein>
    <submittedName>
        <fullName evidence="1">Oxidoreductase</fullName>
    </submittedName>
</protein>
<evidence type="ECO:0000313" key="1">
    <source>
        <dbReference type="WBParaSite" id="ASIM_0000914201-mRNA-1"/>
    </source>
</evidence>
<dbReference type="AlphaFoldDB" id="A0A0M3JNA2"/>
<proteinExistence type="predicted"/>
<sequence>LNQNLKYSGPVRGGSLHLMNHMFGPLYEGLLAYSQALNQPLILYQEYREVWMK</sequence>
<organism evidence="1">
    <name type="scientific">Anisakis simplex</name>
    <name type="common">Herring worm</name>
    <dbReference type="NCBI Taxonomy" id="6269"/>
    <lineage>
        <taxon>Eukaryota</taxon>
        <taxon>Metazoa</taxon>
        <taxon>Ecdysozoa</taxon>
        <taxon>Nematoda</taxon>
        <taxon>Chromadorea</taxon>
        <taxon>Rhabditida</taxon>
        <taxon>Spirurina</taxon>
        <taxon>Ascaridomorpha</taxon>
        <taxon>Ascaridoidea</taxon>
        <taxon>Anisakidae</taxon>
        <taxon>Anisakis</taxon>
        <taxon>Anisakis simplex complex</taxon>
    </lineage>
</organism>
<reference evidence="1" key="1">
    <citation type="submission" date="2017-02" db="UniProtKB">
        <authorList>
            <consortium name="WormBaseParasite"/>
        </authorList>
    </citation>
    <scope>IDENTIFICATION</scope>
</reference>
<dbReference type="WBParaSite" id="ASIM_0000914201-mRNA-1">
    <property type="protein sequence ID" value="ASIM_0000914201-mRNA-1"/>
    <property type="gene ID" value="ASIM_0000914201"/>
</dbReference>